<name>A0A4Y2HIC2_ARAVE</name>
<dbReference type="EMBL" id="BGPR01181838">
    <property type="protein sequence ID" value="GBM65009.1"/>
    <property type="molecule type" value="Genomic_DNA"/>
</dbReference>
<comment type="caution">
    <text evidence="1">The sequence shown here is derived from an EMBL/GenBank/DDBJ whole genome shotgun (WGS) entry which is preliminary data.</text>
</comment>
<organism evidence="1 2">
    <name type="scientific">Araneus ventricosus</name>
    <name type="common">Orbweaver spider</name>
    <name type="synonym">Epeira ventricosa</name>
    <dbReference type="NCBI Taxonomy" id="182803"/>
    <lineage>
        <taxon>Eukaryota</taxon>
        <taxon>Metazoa</taxon>
        <taxon>Ecdysozoa</taxon>
        <taxon>Arthropoda</taxon>
        <taxon>Chelicerata</taxon>
        <taxon>Arachnida</taxon>
        <taxon>Araneae</taxon>
        <taxon>Araneomorphae</taxon>
        <taxon>Entelegynae</taxon>
        <taxon>Araneoidea</taxon>
        <taxon>Araneidae</taxon>
        <taxon>Araneus</taxon>
    </lineage>
</organism>
<proteinExistence type="predicted"/>
<accession>A0A4Y2HIC2</accession>
<gene>
    <name evidence="1" type="ORF">AVEN_272006_1</name>
</gene>
<protein>
    <submittedName>
        <fullName evidence="1">Uncharacterized protein</fullName>
    </submittedName>
</protein>
<evidence type="ECO:0000313" key="1">
    <source>
        <dbReference type="EMBL" id="GBM65009.1"/>
    </source>
</evidence>
<evidence type="ECO:0000313" key="2">
    <source>
        <dbReference type="Proteomes" id="UP000499080"/>
    </source>
</evidence>
<reference evidence="1 2" key="1">
    <citation type="journal article" date="2019" name="Sci. Rep.">
        <title>Orb-weaving spider Araneus ventricosus genome elucidates the spidroin gene catalogue.</title>
        <authorList>
            <person name="Kono N."/>
            <person name="Nakamura H."/>
            <person name="Ohtoshi R."/>
            <person name="Moran D.A.P."/>
            <person name="Shinohara A."/>
            <person name="Yoshida Y."/>
            <person name="Fujiwara M."/>
            <person name="Mori M."/>
            <person name="Tomita M."/>
            <person name="Arakawa K."/>
        </authorList>
    </citation>
    <scope>NUCLEOTIDE SEQUENCE [LARGE SCALE GENOMIC DNA]</scope>
</reference>
<dbReference type="Proteomes" id="UP000499080">
    <property type="component" value="Unassembled WGS sequence"/>
</dbReference>
<sequence>MFKVVVCLEMDDFFGEEIQFHLSSLFQQIATSVTQHPLRSARREFKTSRTSTIHPTSSSLPDLTILFLSRWKVSFPQFNIHLRLLFSLSSPNELRTSLVFFQDFLPRSTMFHLLQIEFHQLTLLQNRTF</sequence>
<dbReference type="AlphaFoldDB" id="A0A4Y2HIC2"/>
<keyword evidence="2" id="KW-1185">Reference proteome</keyword>